<evidence type="ECO:0000256" key="3">
    <source>
        <dbReference type="ARBA" id="ARBA00022741"/>
    </source>
</evidence>
<dbReference type="EC" id="3.6.3.40" evidence="6"/>
<sequence>MKKTVEFKNVELLVPASDRPQSLKSLILNIRQFSSKKKSILSVPSFKAMSGDKICVVGRNGNGKTTFLKVLSGIYPTTSGTIWTSNKPTAVLAAGVGLEEELSVIENINLSLILKNIKKTDIPQMRQEILSFCELEEDQHKQYKHLSTGFKSRLAFAIAISEKPKILILDEVLGGGDEFFMKKANKRLEETIAMAETSFIATHGPDQFKNICNRLVIIEKGKVFFDGAMDAGLLLYREMYN</sequence>
<reference evidence="6 7" key="1">
    <citation type="submission" date="2015-03" db="EMBL/GenBank/DDBJ databases">
        <authorList>
            <person name="Murphy D."/>
        </authorList>
    </citation>
    <scope>NUCLEOTIDE SEQUENCE [LARGE SCALE GENOMIC DNA]</scope>
    <source>
        <strain evidence="6 7">IP26249</strain>
    </source>
</reference>
<dbReference type="InterPro" id="IPR015860">
    <property type="entry name" value="ABC_transpr_TagH-like"/>
</dbReference>
<accession>A0A0H5H6L2</accession>
<dbReference type="Proteomes" id="UP000048841">
    <property type="component" value="Unassembled WGS sequence"/>
</dbReference>
<keyword evidence="3" id="KW-0547">Nucleotide-binding</keyword>
<dbReference type="GO" id="GO:0016887">
    <property type="term" value="F:ATP hydrolysis activity"/>
    <property type="evidence" value="ECO:0007669"/>
    <property type="project" value="InterPro"/>
</dbReference>
<keyword evidence="4" id="KW-0067">ATP-binding</keyword>
<dbReference type="InterPro" id="IPR050683">
    <property type="entry name" value="Bact_Polysacc_Export_ATP-bd"/>
</dbReference>
<evidence type="ECO:0000259" key="5">
    <source>
        <dbReference type="PROSITE" id="PS50893"/>
    </source>
</evidence>
<name>A0A0H5H6L2_YEREN</name>
<evidence type="ECO:0000256" key="2">
    <source>
        <dbReference type="ARBA" id="ARBA00022448"/>
    </source>
</evidence>
<proteinExistence type="inferred from homology"/>
<organism evidence="6 7">
    <name type="scientific">Yersinia enterocolitica</name>
    <dbReference type="NCBI Taxonomy" id="630"/>
    <lineage>
        <taxon>Bacteria</taxon>
        <taxon>Pseudomonadati</taxon>
        <taxon>Pseudomonadota</taxon>
        <taxon>Gammaproteobacteria</taxon>
        <taxon>Enterobacterales</taxon>
        <taxon>Yersiniaceae</taxon>
        <taxon>Yersinia</taxon>
    </lineage>
</organism>
<dbReference type="PROSITE" id="PS50893">
    <property type="entry name" value="ABC_TRANSPORTER_2"/>
    <property type="match status" value="1"/>
</dbReference>
<evidence type="ECO:0000256" key="4">
    <source>
        <dbReference type="ARBA" id="ARBA00022840"/>
    </source>
</evidence>
<dbReference type="PANTHER" id="PTHR46743">
    <property type="entry name" value="TEICHOIC ACIDS EXPORT ATP-BINDING PROTEIN TAGH"/>
    <property type="match status" value="1"/>
</dbReference>
<evidence type="ECO:0000313" key="7">
    <source>
        <dbReference type="Proteomes" id="UP000048841"/>
    </source>
</evidence>
<comment type="similarity">
    <text evidence="1">Belongs to the ABC transporter superfamily.</text>
</comment>
<dbReference type="GO" id="GO:0140359">
    <property type="term" value="F:ABC-type transporter activity"/>
    <property type="evidence" value="ECO:0007669"/>
    <property type="project" value="InterPro"/>
</dbReference>
<dbReference type="InterPro" id="IPR027417">
    <property type="entry name" value="P-loop_NTPase"/>
</dbReference>
<dbReference type="SUPFAM" id="SSF52540">
    <property type="entry name" value="P-loop containing nucleoside triphosphate hydrolases"/>
    <property type="match status" value="1"/>
</dbReference>
<dbReference type="Pfam" id="PF00005">
    <property type="entry name" value="ABC_tran"/>
    <property type="match status" value="1"/>
</dbReference>
<dbReference type="PANTHER" id="PTHR46743:SF2">
    <property type="entry name" value="TEICHOIC ACIDS EXPORT ATP-BINDING PROTEIN TAGH"/>
    <property type="match status" value="1"/>
</dbReference>
<evidence type="ECO:0000256" key="1">
    <source>
        <dbReference type="ARBA" id="ARBA00005417"/>
    </source>
</evidence>
<dbReference type="SMART" id="SM00382">
    <property type="entry name" value="AAA"/>
    <property type="match status" value="1"/>
</dbReference>
<evidence type="ECO:0000313" key="6">
    <source>
        <dbReference type="EMBL" id="CFQ61223.1"/>
    </source>
</evidence>
<dbReference type="GO" id="GO:0005524">
    <property type="term" value="F:ATP binding"/>
    <property type="evidence" value="ECO:0007669"/>
    <property type="project" value="UniProtKB-KW"/>
</dbReference>
<dbReference type="InterPro" id="IPR003439">
    <property type="entry name" value="ABC_transporter-like_ATP-bd"/>
</dbReference>
<keyword evidence="2" id="KW-0813">Transport</keyword>
<dbReference type="GO" id="GO:0016020">
    <property type="term" value="C:membrane"/>
    <property type="evidence" value="ECO:0007669"/>
    <property type="project" value="InterPro"/>
</dbReference>
<dbReference type="InterPro" id="IPR003593">
    <property type="entry name" value="AAA+_ATPase"/>
</dbReference>
<keyword evidence="6" id="KW-0378">Hydrolase</keyword>
<protein>
    <submittedName>
        <fullName evidence="6">ABC transporter</fullName>
        <ecNumber evidence="6">3.6.3.40</ecNumber>
    </submittedName>
</protein>
<dbReference type="CDD" id="cd03220">
    <property type="entry name" value="ABC_KpsT_Wzt"/>
    <property type="match status" value="1"/>
</dbReference>
<dbReference type="AlphaFoldDB" id="A0A0H5H6L2"/>
<gene>
    <name evidence="6" type="primary">tagH</name>
    <name evidence="6" type="ORF">ERS137941_01784</name>
</gene>
<dbReference type="EMBL" id="CGBR01000010">
    <property type="protein sequence ID" value="CFQ61223.1"/>
    <property type="molecule type" value="Genomic_DNA"/>
</dbReference>
<feature type="domain" description="ABC transporter" evidence="5">
    <location>
        <begin position="25"/>
        <end position="239"/>
    </location>
</feature>
<dbReference type="Gene3D" id="3.40.50.300">
    <property type="entry name" value="P-loop containing nucleotide triphosphate hydrolases"/>
    <property type="match status" value="1"/>
</dbReference>
<dbReference type="RefSeq" id="WP_023160181.1">
    <property type="nucleotide sequence ID" value="NZ_CGBR01000010.1"/>
</dbReference>